<keyword evidence="2" id="KW-1185">Reference proteome</keyword>
<protein>
    <submittedName>
        <fullName evidence="1">Uncharacterized protein</fullName>
    </submittedName>
</protein>
<gene>
    <name evidence="1" type="ORF">DKW60_05525</name>
</gene>
<accession>A0A317CT22</accession>
<proteinExistence type="predicted"/>
<dbReference type="AlphaFoldDB" id="A0A317CT22"/>
<dbReference type="RefSeq" id="WP_109836670.1">
    <property type="nucleotide sequence ID" value="NZ_QGKM01000010.1"/>
</dbReference>
<organism evidence="1 2">
    <name type="scientific">Leucothrix pacifica</name>
    <dbReference type="NCBI Taxonomy" id="1247513"/>
    <lineage>
        <taxon>Bacteria</taxon>
        <taxon>Pseudomonadati</taxon>
        <taxon>Pseudomonadota</taxon>
        <taxon>Gammaproteobacteria</taxon>
        <taxon>Thiotrichales</taxon>
        <taxon>Thiotrichaceae</taxon>
        <taxon>Leucothrix</taxon>
    </lineage>
</organism>
<evidence type="ECO:0000313" key="1">
    <source>
        <dbReference type="EMBL" id="PWQ99472.1"/>
    </source>
</evidence>
<dbReference type="EMBL" id="QGKM01000010">
    <property type="protein sequence ID" value="PWQ99472.1"/>
    <property type="molecule type" value="Genomic_DNA"/>
</dbReference>
<name>A0A317CT22_9GAMM</name>
<reference evidence="1 2" key="1">
    <citation type="submission" date="2018-05" db="EMBL/GenBank/DDBJ databases">
        <title>Leucothrix arctica sp. nov., isolated from Arctic seawater.</title>
        <authorList>
            <person name="Choi A."/>
            <person name="Baek K."/>
        </authorList>
    </citation>
    <scope>NUCLEOTIDE SEQUENCE [LARGE SCALE GENOMIC DNA]</scope>
    <source>
        <strain evidence="1 2">JCM 18388</strain>
    </source>
</reference>
<comment type="caution">
    <text evidence="1">The sequence shown here is derived from an EMBL/GenBank/DDBJ whole genome shotgun (WGS) entry which is preliminary data.</text>
</comment>
<sequence length="69" mass="8708">MGRYYRFPKTKNEATQYYVVLEYCEFFEMNVRSKRQAKVLPDLYNNDFDLMRERSRSWKSHRKTQWKDK</sequence>
<evidence type="ECO:0000313" key="2">
    <source>
        <dbReference type="Proteomes" id="UP000245539"/>
    </source>
</evidence>
<dbReference type="Proteomes" id="UP000245539">
    <property type="component" value="Unassembled WGS sequence"/>
</dbReference>